<sequence>RAGRPAPRRALYMAALSACRYNPALARFADTLKATGKPPKVILVAVMRKLLVLANCLLAQDRLWTPNPP</sequence>
<evidence type="ECO:0000313" key="2">
    <source>
        <dbReference type="Proteomes" id="UP000005732"/>
    </source>
</evidence>
<protein>
    <recommendedName>
        <fullName evidence="3">Transposase IS116/IS110/IS902 family</fullName>
    </recommendedName>
</protein>
<reference evidence="1 2" key="1">
    <citation type="submission" date="2012-02" db="EMBL/GenBank/DDBJ databases">
        <title>Improved High-Quality Draft Sequence of Rhizobium leguminosarum bv. trifolii WSM2297.</title>
        <authorList>
            <consortium name="US DOE Joint Genome Institute"/>
            <person name="Lucas S."/>
            <person name="Han J."/>
            <person name="Lapidus A."/>
            <person name="Cheng J.-F."/>
            <person name="Goodwin L."/>
            <person name="Pitluck S."/>
            <person name="Peters L."/>
            <person name="Ovchinnikova G."/>
            <person name="Zhang X."/>
            <person name="Detter J.C."/>
            <person name="Han C."/>
            <person name="Tapia R."/>
            <person name="Land M."/>
            <person name="Hauser L."/>
            <person name="Kyrpides N."/>
            <person name="Ivanova N."/>
            <person name="Pagani I."/>
            <person name="Brau L."/>
            <person name="Yates R."/>
            <person name="O'Hara G."/>
            <person name="Rui T."/>
            <person name="Howieson J."/>
            <person name="Reeve W."/>
            <person name="Woyke T."/>
        </authorList>
    </citation>
    <scope>NUCLEOTIDE SEQUENCE [LARGE SCALE GENOMIC DNA]</scope>
    <source>
        <strain evidence="1 2">WSM2297</strain>
    </source>
</reference>
<name>J0WB21_RHILT</name>
<dbReference type="InterPro" id="IPR047650">
    <property type="entry name" value="Transpos_IS110"/>
</dbReference>
<dbReference type="AlphaFoldDB" id="J0WB21"/>
<evidence type="ECO:0008006" key="3">
    <source>
        <dbReference type="Google" id="ProtNLM"/>
    </source>
</evidence>
<accession>J0WB21</accession>
<evidence type="ECO:0000313" key="1">
    <source>
        <dbReference type="EMBL" id="EJC82413.1"/>
    </source>
</evidence>
<dbReference type="PANTHER" id="PTHR33055">
    <property type="entry name" value="TRANSPOSASE FOR INSERTION SEQUENCE ELEMENT IS1111A"/>
    <property type="match status" value="1"/>
</dbReference>
<organism evidence="1 2">
    <name type="scientific">Rhizobium leguminosarum bv. trifolii WSM2297</name>
    <dbReference type="NCBI Taxonomy" id="754762"/>
    <lineage>
        <taxon>Bacteria</taxon>
        <taxon>Pseudomonadati</taxon>
        <taxon>Pseudomonadota</taxon>
        <taxon>Alphaproteobacteria</taxon>
        <taxon>Hyphomicrobiales</taxon>
        <taxon>Rhizobiaceae</taxon>
        <taxon>Rhizobium/Agrobacterium group</taxon>
        <taxon>Rhizobium</taxon>
    </lineage>
</organism>
<feature type="non-terminal residue" evidence="1">
    <location>
        <position position="1"/>
    </location>
</feature>
<dbReference type="OrthoDB" id="8261795at2"/>
<dbReference type="PANTHER" id="PTHR33055:SF3">
    <property type="entry name" value="PUTATIVE TRANSPOSASE FOR IS117-RELATED"/>
    <property type="match status" value="1"/>
</dbReference>
<proteinExistence type="predicted"/>
<dbReference type="HOGENOM" id="CLU_2764100_0_0_5"/>
<gene>
    <name evidence="1" type="ORF">Rleg4DRAFT_4125</name>
</gene>
<dbReference type="EMBL" id="JH719395">
    <property type="protein sequence ID" value="EJC82413.1"/>
    <property type="molecule type" value="Genomic_DNA"/>
</dbReference>
<dbReference type="Proteomes" id="UP000005732">
    <property type="component" value="Unassembled WGS sequence"/>
</dbReference>